<dbReference type="Proteomes" id="UP000001529">
    <property type="component" value="Unassembled WGS sequence"/>
</dbReference>
<proteinExistence type="predicted"/>
<organism evidence="2 3">
    <name type="scientific">Toxoplasma gondii (strain ATCC 50611 / Me49)</name>
    <dbReference type="NCBI Taxonomy" id="508771"/>
    <lineage>
        <taxon>Eukaryota</taxon>
        <taxon>Sar</taxon>
        <taxon>Alveolata</taxon>
        <taxon>Apicomplexa</taxon>
        <taxon>Conoidasida</taxon>
        <taxon>Coccidia</taxon>
        <taxon>Eucoccidiorida</taxon>
        <taxon>Eimeriorina</taxon>
        <taxon>Sarcocystidae</taxon>
        <taxon>Toxoplasma</taxon>
    </lineage>
</organism>
<protein>
    <submittedName>
        <fullName evidence="2">Uncharacterized protein</fullName>
    </submittedName>
</protein>
<dbReference type="VEuPathDB" id="ToxoDB:TGME49_326900"/>
<feature type="compositionally biased region" description="Low complexity" evidence="1">
    <location>
        <begin position="62"/>
        <end position="89"/>
    </location>
</feature>
<feature type="region of interest" description="Disordered" evidence="1">
    <location>
        <begin position="1"/>
        <end position="263"/>
    </location>
</feature>
<evidence type="ECO:0000313" key="3">
    <source>
        <dbReference type="Proteomes" id="UP000001529"/>
    </source>
</evidence>
<feature type="compositionally biased region" description="Basic and acidic residues" evidence="1">
    <location>
        <begin position="193"/>
        <end position="228"/>
    </location>
</feature>
<keyword evidence="3" id="KW-1185">Reference proteome</keyword>
<reference evidence="2" key="1">
    <citation type="submission" date="2013-04" db="EMBL/GenBank/DDBJ databases">
        <authorList>
            <person name="Sibley D."/>
            <person name="Venepally P."/>
            <person name="Karamycheva S."/>
            <person name="Hadjithomas M."/>
            <person name="Khan A."/>
            <person name="Brunk B."/>
            <person name="Roos D."/>
            <person name="Caler E."/>
            <person name="Lorenzi H."/>
        </authorList>
    </citation>
    <scope>NUCLEOTIDE SEQUENCE</scope>
    <source>
        <strain evidence="2">ME49</strain>
    </source>
</reference>
<accession>S8EQI1</accession>
<dbReference type="RefSeq" id="XP_018634692.1">
    <property type="nucleotide sequence ID" value="XM_018783094.1"/>
</dbReference>
<dbReference type="GeneID" id="29769932"/>
<evidence type="ECO:0000256" key="1">
    <source>
        <dbReference type="SAM" id="MobiDB-lite"/>
    </source>
</evidence>
<dbReference type="EMBL" id="KE139641">
    <property type="protein sequence ID" value="EPT24452.1"/>
    <property type="molecule type" value="Genomic_DNA"/>
</dbReference>
<gene>
    <name evidence="2" type="ORF">TGME49_326900</name>
</gene>
<sequence>MGGLLAAPVPLASLRESPGLSYDSDDSSRKKRKSKETPSERQGKPPPSLLPNPGLDSKKPISPRLSSSSSSSPSSSSSSSSSSSPCTSSIVPGFLTALKRRQPPPQQKGQKSTGWRMASVGVRGRDDRGVGTRAKSTLSTSDFVCESGKDGLLPGGQKDLKEGGCGVTQLRAQEGLSGTERDGPLGEMRGRKREREDKRAEGQLARSGERPETGEERERLREQARQENPRIWQRGTDLLGESRVSSQSSPEWYTAPWRRAALS</sequence>
<evidence type="ECO:0000313" key="2">
    <source>
        <dbReference type="EMBL" id="EPT24452.1"/>
    </source>
</evidence>
<dbReference type="AlphaFoldDB" id="S8EQI1"/>
<name>S8EQI1_TOXGM</name>